<gene>
    <name evidence="1" type="ORF">CR513_52891</name>
</gene>
<protein>
    <submittedName>
        <fullName evidence="1">Uncharacterized protein</fullName>
    </submittedName>
</protein>
<feature type="non-terminal residue" evidence="1">
    <location>
        <position position="1"/>
    </location>
</feature>
<proteinExistence type="predicted"/>
<comment type="caution">
    <text evidence="1">The sequence shown here is derived from an EMBL/GenBank/DDBJ whole genome shotgun (WGS) entry which is preliminary data.</text>
</comment>
<accession>A0A371EQ19</accession>
<evidence type="ECO:0000313" key="1">
    <source>
        <dbReference type="EMBL" id="RDX68160.1"/>
    </source>
</evidence>
<sequence length="86" mass="9477">MVFKLLRISEGEATLASGRGGLANNHGCFRTISLRDTTVPSPGGLHRLCSYRSIPGQKIKEKIQSWQSWPTPTTPSTIIVRGKREV</sequence>
<name>A0A371EQ19_MUCPR</name>
<organism evidence="1 2">
    <name type="scientific">Mucuna pruriens</name>
    <name type="common">Velvet bean</name>
    <name type="synonym">Dolichos pruriens</name>
    <dbReference type="NCBI Taxonomy" id="157652"/>
    <lineage>
        <taxon>Eukaryota</taxon>
        <taxon>Viridiplantae</taxon>
        <taxon>Streptophyta</taxon>
        <taxon>Embryophyta</taxon>
        <taxon>Tracheophyta</taxon>
        <taxon>Spermatophyta</taxon>
        <taxon>Magnoliopsida</taxon>
        <taxon>eudicotyledons</taxon>
        <taxon>Gunneridae</taxon>
        <taxon>Pentapetalae</taxon>
        <taxon>rosids</taxon>
        <taxon>fabids</taxon>
        <taxon>Fabales</taxon>
        <taxon>Fabaceae</taxon>
        <taxon>Papilionoideae</taxon>
        <taxon>50 kb inversion clade</taxon>
        <taxon>NPAAA clade</taxon>
        <taxon>indigoferoid/millettioid clade</taxon>
        <taxon>Phaseoleae</taxon>
        <taxon>Mucuna</taxon>
    </lineage>
</organism>
<dbReference type="Proteomes" id="UP000257109">
    <property type="component" value="Unassembled WGS sequence"/>
</dbReference>
<dbReference type="EMBL" id="QJKJ01012663">
    <property type="protein sequence ID" value="RDX68160.1"/>
    <property type="molecule type" value="Genomic_DNA"/>
</dbReference>
<evidence type="ECO:0000313" key="2">
    <source>
        <dbReference type="Proteomes" id="UP000257109"/>
    </source>
</evidence>
<dbReference type="AlphaFoldDB" id="A0A371EQ19"/>
<keyword evidence="2" id="KW-1185">Reference proteome</keyword>
<reference evidence="1" key="1">
    <citation type="submission" date="2018-05" db="EMBL/GenBank/DDBJ databases">
        <title>Draft genome of Mucuna pruriens seed.</title>
        <authorList>
            <person name="Nnadi N.E."/>
            <person name="Vos R."/>
            <person name="Hasami M.H."/>
            <person name="Devisetty U.K."/>
            <person name="Aguiy J.C."/>
        </authorList>
    </citation>
    <scope>NUCLEOTIDE SEQUENCE [LARGE SCALE GENOMIC DNA]</scope>
    <source>
        <strain evidence="1">JCA_2017</strain>
    </source>
</reference>